<evidence type="ECO:0008006" key="9">
    <source>
        <dbReference type="Google" id="ProtNLM"/>
    </source>
</evidence>
<proteinExistence type="predicted"/>
<keyword evidence="5 6" id="KW-0472">Membrane</keyword>
<accession>A0A0C3AN41</accession>
<evidence type="ECO:0000256" key="2">
    <source>
        <dbReference type="ARBA" id="ARBA00022448"/>
    </source>
</evidence>
<gene>
    <name evidence="7" type="ORF">M408DRAFT_306492</name>
</gene>
<feature type="transmembrane region" description="Helical" evidence="6">
    <location>
        <begin position="56"/>
        <end position="77"/>
    </location>
</feature>
<comment type="subcellular location">
    <subcellularLocation>
        <location evidence="1">Membrane</location>
        <topology evidence="1">Multi-pass membrane protein</topology>
    </subcellularLocation>
</comment>
<dbReference type="STRING" id="933852.A0A0C3AN41"/>
<dbReference type="GO" id="GO:0016020">
    <property type="term" value="C:membrane"/>
    <property type="evidence" value="ECO:0007669"/>
    <property type="project" value="UniProtKB-SubCell"/>
</dbReference>
<feature type="transmembrane region" description="Helical" evidence="6">
    <location>
        <begin position="127"/>
        <end position="145"/>
    </location>
</feature>
<evidence type="ECO:0000256" key="5">
    <source>
        <dbReference type="ARBA" id="ARBA00023136"/>
    </source>
</evidence>
<evidence type="ECO:0000256" key="1">
    <source>
        <dbReference type="ARBA" id="ARBA00004141"/>
    </source>
</evidence>
<feature type="transmembrane region" description="Helical" evidence="6">
    <location>
        <begin position="89"/>
        <end position="115"/>
    </location>
</feature>
<dbReference type="PANTHER" id="PTHR42718">
    <property type="entry name" value="MAJOR FACILITATOR SUPERFAMILY MULTIDRUG TRANSPORTER MFSC"/>
    <property type="match status" value="1"/>
</dbReference>
<evidence type="ECO:0000256" key="4">
    <source>
        <dbReference type="ARBA" id="ARBA00022989"/>
    </source>
</evidence>
<protein>
    <recommendedName>
        <fullName evidence="9">Major facilitator superfamily (MFS) profile domain-containing protein</fullName>
    </recommendedName>
</protein>
<feature type="non-terminal residue" evidence="7">
    <location>
        <position position="1"/>
    </location>
</feature>
<feature type="transmembrane region" description="Helical" evidence="6">
    <location>
        <begin position="23"/>
        <end position="44"/>
    </location>
</feature>
<dbReference type="HOGENOM" id="CLU_1381085_0_0_1"/>
<dbReference type="Proteomes" id="UP000054097">
    <property type="component" value="Unassembled WGS sequence"/>
</dbReference>
<dbReference type="OrthoDB" id="440755at2759"/>
<reference evidence="8" key="2">
    <citation type="submission" date="2015-01" db="EMBL/GenBank/DDBJ databases">
        <title>Evolutionary Origins and Diversification of the Mycorrhizal Mutualists.</title>
        <authorList>
            <consortium name="DOE Joint Genome Institute"/>
            <consortium name="Mycorrhizal Genomics Consortium"/>
            <person name="Kohler A."/>
            <person name="Kuo A."/>
            <person name="Nagy L.G."/>
            <person name="Floudas D."/>
            <person name="Copeland A."/>
            <person name="Barry K.W."/>
            <person name="Cichocki N."/>
            <person name="Veneault-Fourrey C."/>
            <person name="LaButti K."/>
            <person name="Lindquist E.A."/>
            <person name="Lipzen A."/>
            <person name="Lundell T."/>
            <person name="Morin E."/>
            <person name="Murat C."/>
            <person name="Riley R."/>
            <person name="Ohm R."/>
            <person name="Sun H."/>
            <person name="Tunlid A."/>
            <person name="Henrissat B."/>
            <person name="Grigoriev I.V."/>
            <person name="Hibbett D.S."/>
            <person name="Martin F."/>
        </authorList>
    </citation>
    <scope>NUCLEOTIDE SEQUENCE [LARGE SCALE GENOMIC DNA]</scope>
    <source>
        <strain evidence="8">MAFF 305830</strain>
    </source>
</reference>
<keyword evidence="2" id="KW-0813">Transport</keyword>
<organism evidence="7 8">
    <name type="scientific">Serendipita vermifera MAFF 305830</name>
    <dbReference type="NCBI Taxonomy" id="933852"/>
    <lineage>
        <taxon>Eukaryota</taxon>
        <taxon>Fungi</taxon>
        <taxon>Dikarya</taxon>
        <taxon>Basidiomycota</taxon>
        <taxon>Agaricomycotina</taxon>
        <taxon>Agaricomycetes</taxon>
        <taxon>Sebacinales</taxon>
        <taxon>Serendipitaceae</taxon>
        <taxon>Serendipita</taxon>
    </lineage>
</organism>
<name>A0A0C3AN41_SERVB</name>
<evidence type="ECO:0000313" key="7">
    <source>
        <dbReference type="EMBL" id="KIM20671.1"/>
    </source>
</evidence>
<dbReference type="EMBL" id="KN824414">
    <property type="protein sequence ID" value="KIM20671.1"/>
    <property type="molecule type" value="Genomic_DNA"/>
</dbReference>
<evidence type="ECO:0000256" key="6">
    <source>
        <dbReference type="SAM" id="Phobius"/>
    </source>
</evidence>
<keyword evidence="8" id="KW-1185">Reference proteome</keyword>
<dbReference type="SUPFAM" id="SSF103473">
    <property type="entry name" value="MFS general substrate transporter"/>
    <property type="match status" value="1"/>
</dbReference>
<evidence type="ECO:0000256" key="3">
    <source>
        <dbReference type="ARBA" id="ARBA00022692"/>
    </source>
</evidence>
<dbReference type="InterPro" id="IPR036259">
    <property type="entry name" value="MFS_trans_sf"/>
</dbReference>
<reference evidence="7 8" key="1">
    <citation type="submission" date="2014-04" db="EMBL/GenBank/DDBJ databases">
        <authorList>
            <consortium name="DOE Joint Genome Institute"/>
            <person name="Kuo A."/>
            <person name="Zuccaro A."/>
            <person name="Kohler A."/>
            <person name="Nagy L.G."/>
            <person name="Floudas D."/>
            <person name="Copeland A."/>
            <person name="Barry K.W."/>
            <person name="Cichocki N."/>
            <person name="Veneault-Fourrey C."/>
            <person name="LaButti K."/>
            <person name="Lindquist E.A."/>
            <person name="Lipzen A."/>
            <person name="Lundell T."/>
            <person name="Morin E."/>
            <person name="Murat C."/>
            <person name="Sun H."/>
            <person name="Tunlid A."/>
            <person name="Henrissat B."/>
            <person name="Grigoriev I.V."/>
            <person name="Hibbett D.S."/>
            <person name="Martin F."/>
            <person name="Nordberg H.P."/>
            <person name="Cantor M.N."/>
            <person name="Hua S.X."/>
        </authorList>
    </citation>
    <scope>NUCLEOTIDE SEQUENCE [LARGE SCALE GENOMIC DNA]</scope>
    <source>
        <strain evidence="7 8">MAFF 305830</strain>
    </source>
</reference>
<dbReference type="AlphaFoldDB" id="A0A0C3AN41"/>
<keyword evidence="4 6" id="KW-1133">Transmembrane helix</keyword>
<sequence>ASVILFIFAVTSGSTKGWATGYVLAPLLISILLFVLFLVWEAYTPPDGAVLPPRMWYFRNFGVLVGLALLPYFWSISSFVEFTSWWQDIFGWTAISVAVRFLPVGVGGFIISQITGRLPTYFAHKHILMFGLIIAIIATILLPFGDAPIYTGPSSSPRSASARLAWSSSTPILQSPSFRTRRLQLPVPSVPCSTVLSS</sequence>
<evidence type="ECO:0000313" key="8">
    <source>
        <dbReference type="Proteomes" id="UP000054097"/>
    </source>
</evidence>
<keyword evidence="3 6" id="KW-0812">Transmembrane</keyword>
<dbReference type="PANTHER" id="PTHR42718:SF9">
    <property type="entry name" value="MAJOR FACILITATOR SUPERFAMILY MULTIDRUG TRANSPORTER MFSC"/>
    <property type="match status" value="1"/>
</dbReference>